<dbReference type="InterPro" id="IPR052158">
    <property type="entry name" value="INH-QAR"/>
</dbReference>
<dbReference type="PANTHER" id="PTHR43130">
    <property type="entry name" value="ARAC-FAMILY TRANSCRIPTIONAL REGULATOR"/>
    <property type="match status" value="1"/>
</dbReference>
<reference evidence="2 3" key="1">
    <citation type="submission" date="2018-02" db="EMBL/GenBank/DDBJ databases">
        <title>Genomic Encyclopedia of Archaeal and Bacterial Type Strains, Phase II (KMG-II): from individual species to whole genera.</title>
        <authorList>
            <person name="Goeker M."/>
        </authorList>
    </citation>
    <scope>NUCLEOTIDE SEQUENCE [LARGE SCALE GENOMIC DNA]</scope>
    <source>
        <strain evidence="2 3">DSM 3808</strain>
    </source>
</reference>
<dbReference type="EMBL" id="PTJA01000004">
    <property type="protein sequence ID" value="PPK81222.1"/>
    <property type="molecule type" value="Genomic_DNA"/>
</dbReference>
<evidence type="ECO:0000259" key="1">
    <source>
        <dbReference type="Pfam" id="PF01965"/>
    </source>
</evidence>
<dbReference type="CDD" id="cd03139">
    <property type="entry name" value="GATase1_PfpI_2"/>
    <property type="match status" value="1"/>
</dbReference>
<organism evidence="2 3">
    <name type="scientific">Lacrimispora xylanisolvens</name>
    <dbReference type="NCBI Taxonomy" id="384636"/>
    <lineage>
        <taxon>Bacteria</taxon>
        <taxon>Bacillati</taxon>
        <taxon>Bacillota</taxon>
        <taxon>Clostridia</taxon>
        <taxon>Lachnospirales</taxon>
        <taxon>Lachnospiraceae</taxon>
        <taxon>Lacrimispora</taxon>
    </lineage>
</organism>
<dbReference type="InterPro" id="IPR029062">
    <property type="entry name" value="Class_I_gatase-like"/>
</dbReference>
<keyword evidence="3" id="KW-1185">Reference proteome</keyword>
<name>A0A2S6HTZ7_9FIRM</name>
<sequence length="241" mass="27178">MIKIWGNLILIVSKMCSSLFIKIIYIMEPIPEAHEIGEIDMKKYWNVGILLFNEVELLDFAGPYEVFSIASYPNCKQKPFTVKTVAQTTDLVSARNGLKVQPDFDFSNSPHFDILIVPGGYGAEEIEIHNEALKKWIKIKAEECDIIASVCTGSLLLAETGLLDGKRATTHWLDIDRLESEYKEIKVQRGVKYVDENDIITSGGISAGIDMSFYLLNRLVGKEIAITTAKRMEYDIDLHNI</sequence>
<evidence type="ECO:0000313" key="3">
    <source>
        <dbReference type="Proteomes" id="UP000237749"/>
    </source>
</evidence>
<dbReference type="GO" id="GO:0006355">
    <property type="term" value="P:regulation of DNA-templated transcription"/>
    <property type="evidence" value="ECO:0007669"/>
    <property type="project" value="TreeGrafter"/>
</dbReference>
<dbReference type="Gene3D" id="3.40.50.880">
    <property type="match status" value="1"/>
</dbReference>
<protein>
    <submittedName>
        <fullName evidence="2">AraC family transcriptional regulator</fullName>
    </submittedName>
</protein>
<comment type="caution">
    <text evidence="2">The sequence shown here is derived from an EMBL/GenBank/DDBJ whole genome shotgun (WGS) entry which is preliminary data.</text>
</comment>
<accession>A0A2S6HTZ7</accession>
<dbReference type="Pfam" id="PF01965">
    <property type="entry name" value="DJ-1_PfpI"/>
    <property type="match status" value="1"/>
</dbReference>
<dbReference type="Proteomes" id="UP000237749">
    <property type="component" value="Unassembled WGS sequence"/>
</dbReference>
<dbReference type="SUPFAM" id="SSF52317">
    <property type="entry name" value="Class I glutamine amidotransferase-like"/>
    <property type="match status" value="1"/>
</dbReference>
<dbReference type="InterPro" id="IPR002818">
    <property type="entry name" value="DJ-1/PfpI"/>
</dbReference>
<evidence type="ECO:0000313" key="2">
    <source>
        <dbReference type="EMBL" id="PPK81222.1"/>
    </source>
</evidence>
<feature type="domain" description="DJ-1/PfpI" evidence="1">
    <location>
        <begin position="47"/>
        <end position="216"/>
    </location>
</feature>
<dbReference type="PANTHER" id="PTHR43130:SF14">
    <property type="entry name" value="DJ-1_PFPI DOMAIN-CONTAINING PROTEIN"/>
    <property type="match status" value="1"/>
</dbReference>
<gene>
    <name evidence="2" type="ORF">BXY41_10421</name>
</gene>
<proteinExistence type="predicted"/>
<dbReference type="AlphaFoldDB" id="A0A2S6HTZ7"/>